<evidence type="ECO:0000313" key="2">
    <source>
        <dbReference type="Proteomes" id="UP000442694"/>
    </source>
</evidence>
<dbReference type="RefSeq" id="WP_152213497.1">
    <property type="nucleotide sequence ID" value="NZ_WFLN01000008.1"/>
</dbReference>
<keyword evidence="2" id="KW-1185">Reference proteome</keyword>
<dbReference type="Proteomes" id="UP000442694">
    <property type="component" value="Unassembled WGS sequence"/>
</dbReference>
<evidence type="ECO:0000313" key="1">
    <source>
        <dbReference type="EMBL" id="KAB8029156.1"/>
    </source>
</evidence>
<organism evidence="1 2">
    <name type="scientific">Fluviispira multicolorata</name>
    <dbReference type="NCBI Taxonomy" id="2654512"/>
    <lineage>
        <taxon>Bacteria</taxon>
        <taxon>Pseudomonadati</taxon>
        <taxon>Bdellovibrionota</taxon>
        <taxon>Oligoflexia</taxon>
        <taxon>Silvanigrellales</taxon>
        <taxon>Silvanigrellaceae</taxon>
        <taxon>Fluviispira</taxon>
    </lineage>
</organism>
<proteinExistence type="predicted"/>
<reference evidence="1 2" key="1">
    <citation type="submission" date="2019-10" db="EMBL/GenBank/DDBJ databases">
        <title>New genus of Silvanigrellaceae.</title>
        <authorList>
            <person name="Pitt A."/>
            <person name="Hahn M.W."/>
        </authorList>
    </citation>
    <scope>NUCLEOTIDE SEQUENCE [LARGE SCALE GENOMIC DNA]</scope>
    <source>
        <strain evidence="1 2">33A1-SZDP</strain>
    </source>
</reference>
<dbReference type="Pfam" id="PF22264">
    <property type="entry name" value="DUF6952"/>
    <property type="match status" value="1"/>
</dbReference>
<comment type="caution">
    <text evidence="1">The sequence shown here is derived from an EMBL/GenBank/DDBJ whole genome shotgun (WGS) entry which is preliminary data.</text>
</comment>
<gene>
    <name evidence="1" type="ORF">GCL57_11505</name>
</gene>
<sequence length="81" mass="9320">MDLKMIKELSQKYSVEELSYFADELENIGKTNCPECKNKSDLNELMSDFLQAGEVRKMLDKGISLNEAVREFSKRIRAVLS</sequence>
<dbReference type="InterPro" id="IPR053810">
    <property type="entry name" value="DUF6952"/>
</dbReference>
<name>A0A833JDU2_9BACT</name>
<dbReference type="AlphaFoldDB" id="A0A833JDU2"/>
<accession>A0A833JDU2</accession>
<dbReference type="EMBL" id="WFLN01000008">
    <property type="protein sequence ID" value="KAB8029156.1"/>
    <property type="molecule type" value="Genomic_DNA"/>
</dbReference>
<protein>
    <submittedName>
        <fullName evidence="1">Uncharacterized protein</fullName>
    </submittedName>
</protein>